<keyword evidence="6 8" id="KW-1133">Transmembrane helix</keyword>
<comment type="similarity">
    <text evidence="2 8">Belongs to the 4-toluene sulfonate uptake permease (TSUP) (TC 2.A.102) family.</text>
</comment>
<protein>
    <recommendedName>
        <fullName evidence="8">Probable membrane transporter protein</fullName>
    </recommendedName>
</protein>
<feature type="transmembrane region" description="Helical" evidence="8">
    <location>
        <begin position="227"/>
        <end position="247"/>
    </location>
</feature>
<proteinExistence type="inferred from homology"/>
<feature type="transmembrane region" description="Helical" evidence="8">
    <location>
        <begin position="75"/>
        <end position="94"/>
    </location>
</feature>
<evidence type="ECO:0000313" key="9">
    <source>
        <dbReference type="EMBL" id="MBD1597928.1"/>
    </source>
</evidence>
<comment type="caution">
    <text evidence="9">The sequence shown here is derived from an EMBL/GenBank/DDBJ whole genome shotgun (WGS) entry which is preliminary data.</text>
</comment>
<evidence type="ECO:0000256" key="6">
    <source>
        <dbReference type="ARBA" id="ARBA00022989"/>
    </source>
</evidence>
<dbReference type="Proteomes" id="UP000805841">
    <property type="component" value="Unassembled WGS sequence"/>
</dbReference>
<feature type="transmembrane region" description="Helical" evidence="8">
    <location>
        <begin position="101"/>
        <end position="119"/>
    </location>
</feature>
<dbReference type="PANTHER" id="PTHR30269:SF32">
    <property type="entry name" value="MEMBRANE TRANSPORTER PROTEIN-RELATED"/>
    <property type="match status" value="1"/>
</dbReference>
<keyword evidence="3" id="KW-0813">Transport</keyword>
<evidence type="ECO:0000256" key="2">
    <source>
        <dbReference type="ARBA" id="ARBA00009142"/>
    </source>
</evidence>
<dbReference type="EMBL" id="JAAOCA010000004">
    <property type="protein sequence ID" value="MBD1597928.1"/>
    <property type="molecule type" value="Genomic_DNA"/>
</dbReference>
<evidence type="ECO:0000256" key="7">
    <source>
        <dbReference type="ARBA" id="ARBA00023136"/>
    </source>
</evidence>
<sequence>MYESSFFLPLVALAFFAAGGVKGITGMGLPTVAMGLLGTAMPPAAAAAMLVLPSLATNAWQLFAGPAMARLWRRLWPMLLGIVVGTAGGAALLVRAAPSWSGLALGLALLGYAGYALWAPPLSLPSRLEPWLSPLVGLTTGVITGATGVFVMPAVPYLQALRLDKDELVQALGLSFTVSTLALAAGLLAHGALRVEQVSLSALAIAPALAGMWLGQQVRARISAKRFRQCFLLFLMLLGLELTVRPFL</sequence>
<evidence type="ECO:0000256" key="1">
    <source>
        <dbReference type="ARBA" id="ARBA00004651"/>
    </source>
</evidence>
<dbReference type="RefSeq" id="WP_190417732.1">
    <property type="nucleotide sequence ID" value="NZ_JAAOCA010000004.1"/>
</dbReference>
<feature type="transmembrane region" description="Helical" evidence="8">
    <location>
        <begin position="168"/>
        <end position="192"/>
    </location>
</feature>
<dbReference type="InterPro" id="IPR002781">
    <property type="entry name" value="TM_pro_TauE-like"/>
</dbReference>
<dbReference type="PANTHER" id="PTHR30269">
    <property type="entry name" value="TRANSMEMBRANE PROTEIN YFCA"/>
    <property type="match status" value="1"/>
</dbReference>
<accession>A0ABR7YXI2</accession>
<feature type="transmembrane region" description="Helical" evidence="8">
    <location>
        <begin position="131"/>
        <end position="156"/>
    </location>
</feature>
<feature type="transmembrane region" description="Helical" evidence="8">
    <location>
        <begin position="198"/>
        <end position="215"/>
    </location>
</feature>
<evidence type="ECO:0000313" key="10">
    <source>
        <dbReference type="Proteomes" id="UP000805841"/>
    </source>
</evidence>
<reference evidence="9 10" key="1">
    <citation type="journal article" date="2020" name="Insects">
        <title>Bacteria Belonging to Pseudomonas typographi sp. nov. from the Bark Beetle Ips typographus Have Genomic Potential to Aid in the Host Ecology.</title>
        <authorList>
            <person name="Peral-Aranega E."/>
            <person name="Saati-Santamaria Z."/>
            <person name="Kolarik M."/>
            <person name="Rivas R."/>
            <person name="Garcia-Fraile P."/>
        </authorList>
    </citation>
    <scope>NUCLEOTIDE SEQUENCE [LARGE SCALE GENOMIC DNA]</scope>
    <source>
        <strain evidence="9 10">CA3A</strain>
    </source>
</reference>
<feature type="transmembrane region" description="Helical" evidence="8">
    <location>
        <begin position="32"/>
        <end position="55"/>
    </location>
</feature>
<organism evidence="9 10">
    <name type="scientific">Pseudomonas typographi</name>
    <dbReference type="NCBI Taxonomy" id="2715964"/>
    <lineage>
        <taxon>Bacteria</taxon>
        <taxon>Pseudomonadati</taxon>
        <taxon>Pseudomonadota</taxon>
        <taxon>Gammaproteobacteria</taxon>
        <taxon>Pseudomonadales</taxon>
        <taxon>Pseudomonadaceae</taxon>
        <taxon>Pseudomonas</taxon>
    </lineage>
</organism>
<evidence type="ECO:0000256" key="8">
    <source>
        <dbReference type="RuleBase" id="RU363041"/>
    </source>
</evidence>
<keyword evidence="7 8" id="KW-0472">Membrane</keyword>
<keyword evidence="4 8" id="KW-1003">Cell membrane</keyword>
<evidence type="ECO:0000256" key="4">
    <source>
        <dbReference type="ARBA" id="ARBA00022475"/>
    </source>
</evidence>
<evidence type="ECO:0000256" key="5">
    <source>
        <dbReference type="ARBA" id="ARBA00022692"/>
    </source>
</evidence>
<name>A0ABR7YXI2_9PSED</name>
<comment type="subcellular location">
    <subcellularLocation>
        <location evidence="1 8">Cell membrane</location>
        <topology evidence="1 8">Multi-pass membrane protein</topology>
    </subcellularLocation>
</comment>
<evidence type="ECO:0000256" key="3">
    <source>
        <dbReference type="ARBA" id="ARBA00022448"/>
    </source>
</evidence>
<keyword evidence="10" id="KW-1185">Reference proteome</keyword>
<dbReference type="InterPro" id="IPR052017">
    <property type="entry name" value="TSUP"/>
</dbReference>
<dbReference type="Pfam" id="PF01925">
    <property type="entry name" value="TauE"/>
    <property type="match status" value="1"/>
</dbReference>
<keyword evidence="5 8" id="KW-0812">Transmembrane</keyword>
<gene>
    <name evidence="9" type="ORF">HAQ05_04250</name>
</gene>
<feature type="transmembrane region" description="Helical" evidence="8">
    <location>
        <begin position="6"/>
        <end position="25"/>
    </location>
</feature>